<keyword evidence="1" id="KW-1133">Transmembrane helix</keyword>
<accession>A0A2I8VKX1</accession>
<dbReference type="EMBL" id="CP026309">
    <property type="protein sequence ID" value="AUV82561.1"/>
    <property type="molecule type" value="Genomic_DNA"/>
</dbReference>
<evidence type="ECO:0000313" key="3">
    <source>
        <dbReference type="Proteomes" id="UP000236584"/>
    </source>
</evidence>
<gene>
    <name evidence="2" type="ORF">C2R22_13695</name>
</gene>
<protein>
    <submittedName>
        <fullName evidence="2">Uncharacterized protein</fullName>
    </submittedName>
</protein>
<feature type="transmembrane region" description="Helical" evidence="1">
    <location>
        <begin position="112"/>
        <end position="133"/>
    </location>
</feature>
<feature type="transmembrane region" description="Helical" evidence="1">
    <location>
        <begin position="153"/>
        <end position="172"/>
    </location>
</feature>
<keyword evidence="3" id="KW-1185">Reference proteome</keyword>
<keyword evidence="1" id="KW-0472">Membrane</keyword>
<organism evidence="2 3">
    <name type="scientific">Salinigranum rubrum</name>
    <dbReference type="NCBI Taxonomy" id="755307"/>
    <lineage>
        <taxon>Archaea</taxon>
        <taxon>Methanobacteriati</taxon>
        <taxon>Methanobacteriota</taxon>
        <taxon>Stenosarchaea group</taxon>
        <taxon>Halobacteria</taxon>
        <taxon>Halobacteriales</taxon>
        <taxon>Haloferacaceae</taxon>
        <taxon>Salinigranum</taxon>
    </lineage>
</organism>
<sequence length="373" mass="41025">MEVALFGVPLVLYFISFAFSMNISQREKATRPDYELDEVADQVSVNPFKSRTGSKFVGSTWQLVGLIAYLYVYTTDGPRRILASLGTPLNVDVVRLVAYQSMADTLGGLVHVVYFPGLLFCFLVGGVGFFFLSSIPYAVANGLLVAVVTKFKGIPFVVSVPLFVVGAFVFKIHRQIRYLLTPGVATHTEARRLLKPLFGVLATVLGGSSWHFDDDIDWERFFAGVNQRRYQVVTWGSRLESVLLVGVVVLFASNVLSGGDSSWLRVQSELLYGLASERFSPDLLFTVVGVLLILHGRSVTTTSSVGEFVAERVFVTVLGLVAVLGALVLNPTAYFEFLPTVRTMFDVIILLYVPITVALLTVHLLELHPEVAD</sequence>
<keyword evidence="1" id="KW-0812">Transmembrane</keyword>
<dbReference type="KEGG" id="srub:C2R22_13695"/>
<dbReference type="AlphaFoldDB" id="A0A2I8VKX1"/>
<evidence type="ECO:0000256" key="1">
    <source>
        <dbReference type="SAM" id="Phobius"/>
    </source>
</evidence>
<feature type="transmembrane region" description="Helical" evidence="1">
    <location>
        <begin position="270"/>
        <end position="293"/>
    </location>
</feature>
<dbReference type="Proteomes" id="UP000236584">
    <property type="component" value="Chromosome"/>
</dbReference>
<feature type="transmembrane region" description="Helical" evidence="1">
    <location>
        <begin position="313"/>
        <end position="335"/>
    </location>
</feature>
<name>A0A2I8VKX1_9EURY</name>
<feature type="transmembrane region" description="Helical" evidence="1">
    <location>
        <begin position="241"/>
        <end position="258"/>
    </location>
</feature>
<feature type="transmembrane region" description="Helical" evidence="1">
    <location>
        <begin position="347"/>
        <end position="365"/>
    </location>
</feature>
<reference evidence="2 3" key="1">
    <citation type="submission" date="2018-01" db="EMBL/GenBank/DDBJ databases">
        <title>Complete genome sequence of Salinigranum rubrum GX10T, an extremely halophilic archaeon isolated from a marine solar saltern.</title>
        <authorList>
            <person name="Han S."/>
        </authorList>
    </citation>
    <scope>NUCLEOTIDE SEQUENCE [LARGE SCALE GENOMIC DNA]</scope>
    <source>
        <strain evidence="2 3">GX10</strain>
    </source>
</reference>
<feature type="transmembrane region" description="Helical" evidence="1">
    <location>
        <begin position="6"/>
        <end position="23"/>
    </location>
</feature>
<evidence type="ECO:0000313" key="2">
    <source>
        <dbReference type="EMBL" id="AUV82561.1"/>
    </source>
</evidence>
<proteinExistence type="predicted"/>